<keyword evidence="1" id="KW-0472">Membrane</keyword>
<proteinExistence type="predicted"/>
<evidence type="ECO:0000256" key="1">
    <source>
        <dbReference type="SAM" id="Phobius"/>
    </source>
</evidence>
<keyword evidence="1" id="KW-1133">Transmembrane helix</keyword>
<dbReference type="AlphaFoldDB" id="A0A426V908"/>
<reference evidence="2 3" key="1">
    <citation type="submission" date="2018-12" db="EMBL/GenBank/DDBJ databases">
        <title>The whole draft genome of Aquabacterium sp. SJQ9.</title>
        <authorList>
            <person name="Sun L."/>
            <person name="Gao X."/>
            <person name="Chen W."/>
            <person name="Huang K."/>
        </authorList>
    </citation>
    <scope>NUCLEOTIDE SEQUENCE [LARGE SCALE GENOMIC DNA]</scope>
    <source>
        <strain evidence="2 3">SJQ9</strain>
    </source>
</reference>
<accession>A0A426V908</accession>
<evidence type="ECO:0000313" key="2">
    <source>
        <dbReference type="EMBL" id="RRS03419.1"/>
    </source>
</evidence>
<dbReference type="Proteomes" id="UP000269265">
    <property type="component" value="Unassembled WGS sequence"/>
</dbReference>
<feature type="transmembrane region" description="Helical" evidence="1">
    <location>
        <begin position="104"/>
        <end position="124"/>
    </location>
</feature>
<keyword evidence="3" id="KW-1185">Reference proteome</keyword>
<feature type="transmembrane region" description="Helical" evidence="1">
    <location>
        <begin position="76"/>
        <end position="98"/>
    </location>
</feature>
<gene>
    <name evidence="2" type="ORF">EIP75_15865</name>
</gene>
<organism evidence="2 3">
    <name type="scientific">Aquabacterium soli</name>
    <dbReference type="NCBI Taxonomy" id="2493092"/>
    <lineage>
        <taxon>Bacteria</taxon>
        <taxon>Pseudomonadati</taxon>
        <taxon>Pseudomonadota</taxon>
        <taxon>Betaproteobacteria</taxon>
        <taxon>Burkholderiales</taxon>
        <taxon>Aquabacterium</taxon>
    </lineage>
</organism>
<name>A0A426V908_9BURK</name>
<dbReference type="OrthoDB" id="7570420at2"/>
<dbReference type="RefSeq" id="WP_125244248.1">
    <property type="nucleotide sequence ID" value="NZ_RSED01000012.1"/>
</dbReference>
<feature type="transmembrane region" description="Helical" evidence="1">
    <location>
        <begin position="39"/>
        <end position="64"/>
    </location>
</feature>
<dbReference type="EMBL" id="RSED01000012">
    <property type="protein sequence ID" value="RRS03419.1"/>
    <property type="molecule type" value="Genomic_DNA"/>
</dbReference>
<evidence type="ECO:0008006" key="4">
    <source>
        <dbReference type="Google" id="ProtNLM"/>
    </source>
</evidence>
<comment type="caution">
    <text evidence="2">The sequence shown here is derived from an EMBL/GenBank/DDBJ whole genome shotgun (WGS) entry which is preliminary data.</text>
</comment>
<protein>
    <recommendedName>
        <fullName evidence="4">Integral membrane protein</fullName>
    </recommendedName>
</protein>
<keyword evidence="1" id="KW-0812">Transmembrane</keyword>
<evidence type="ECO:0000313" key="3">
    <source>
        <dbReference type="Proteomes" id="UP000269265"/>
    </source>
</evidence>
<sequence length="138" mass="14351">MSSSMPMTRLLRFALLLDAGASAATGVLLVAGHALLSPLLGLPVALLLGAGLVSLPYALGLFVLARRERIPSALGWAVIGFNALWAVESVGILVLGWVQPSTLGLAFVLAQAAAVVVFAELQWWGLRRGRVARVAALA</sequence>